<sequence>MTLEGILPVWKPKGFTSHDVVAKVRGIVKIKRIGHTGTLDPDVTGVLPLCIGRATRLVEYIQDLPKAYEANLLLGFSTDTEDLSGAVMEKQEDVKSRLSEELVRRVISRFVGEIEQVPPMYSAVKVDGKRLYELARQGVQVERKSRKVTIYGIEILEMNWSGEFPAVRFRVECSKGTYIRTLCVDIGRALGVPAVMGELVRVSTGRIGPESCLTLEQIAELHRSGELESRLLPSEQAMSHLPSVRLNAEQARRALLGQKIPWTSGAEPEGVVAAFAEDGRLLGIFETDAERKLLVPMKVFS</sequence>
<comment type="similarity">
    <text evidence="2 5">Belongs to the pseudouridine synthase TruB family. Type 1 subfamily.</text>
</comment>
<feature type="domain" description="tRNA pseudouridine synthase II TruB subfamily 1 C-terminal" evidence="7">
    <location>
        <begin position="242"/>
        <end position="289"/>
    </location>
</feature>
<evidence type="ECO:0000256" key="5">
    <source>
        <dbReference type="HAMAP-Rule" id="MF_01080"/>
    </source>
</evidence>
<dbReference type="SUPFAM" id="SSF55120">
    <property type="entry name" value="Pseudouridine synthase"/>
    <property type="match status" value="1"/>
</dbReference>
<dbReference type="EC" id="5.4.99.25" evidence="5"/>
<dbReference type="NCBIfam" id="TIGR00431">
    <property type="entry name" value="TruB"/>
    <property type="match status" value="1"/>
</dbReference>
<name>A0ABT4Q620_9BACL</name>
<evidence type="ECO:0000259" key="7">
    <source>
        <dbReference type="Pfam" id="PF09157"/>
    </source>
</evidence>
<evidence type="ECO:0000259" key="6">
    <source>
        <dbReference type="Pfam" id="PF01509"/>
    </source>
</evidence>
<gene>
    <name evidence="5 9" type="primary">truB</name>
    <name evidence="9" type="ORF">O9H85_07740</name>
</gene>
<dbReference type="Pfam" id="PF09157">
    <property type="entry name" value="TruB-C_2"/>
    <property type="match status" value="1"/>
</dbReference>
<reference evidence="9 10" key="1">
    <citation type="submission" date="2022-12" db="EMBL/GenBank/DDBJ databases">
        <title>Draft genome sequence of Paenibacillus sp. dW9.</title>
        <authorList>
            <person name="Choi E.-W."/>
            <person name="Kim D.-U."/>
        </authorList>
    </citation>
    <scope>NUCLEOTIDE SEQUENCE [LARGE SCALE GENOMIC DNA]</scope>
    <source>
        <strain evidence="10">dW9</strain>
    </source>
</reference>
<dbReference type="Gene3D" id="3.30.2350.10">
    <property type="entry name" value="Pseudouridine synthase"/>
    <property type="match status" value="1"/>
</dbReference>
<dbReference type="EMBL" id="JAQAGZ010000004">
    <property type="protein sequence ID" value="MCZ8512322.1"/>
    <property type="molecule type" value="Genomic_DNA"/>
</dbReference>
<evidence type="ECO:0000313" key="9">
    <source>
        <dbReference type="EMBL" id="MCZ8512322.1"/>
    </source>
</evidence>
<evidence type="ECO:0000256" key="3">
    <source>
        <dbReference type="ARBA" id="ARBA00022694"/>
    </source>
</evidence>
<evidence type="ECO:0000256" key="4">
    <source>
        <dbReference type="ARBA" id="ARBA00023235"/>
    </source>
</evidence>
<keyword evidence="4 5" id="KW-0413">Isomerase</keyword>
<dbReference type="InterPro" id="IPR036974">
    <property type="entry name" value="PUA_sf"/>
</dbReference>
<evidence type="ECO:0000256" key="2">
    <source>
        <dbReference type="ARBA" id="ARBA00005642"/>
    </source>
</evidence>
<dbReference type="PANTHER" id="PTHR13767">
    <property type="entry name" value="TRNA-PSEUDOURIDINE SYNTHASE"/>
    <property type="match status" value="1"/>
</dbReference>
<dbReference type="Gene3D" id="2.30.130.10">
    <property type="entry name" value="PUA domain"/>
    <property type="match status" value="1"/>
</dbReference>
<evidence type="ECO:0000256" key="1">
    <source>
        <dbReference type="ARBA" id="ARBA00000385"/>
    </source>
</evidence>
<comment type="function">
    <text evidence="5">Responsible for synthesis of pseudouridine from uracil-55 in the psi GC loop of transfer RNAs.</text>
</comment>
<organism evidence="9 10">
    <name type="scientific">Paenibacillus gyeongsangnamensis</name>
    <dbReference type="NCBI Taxonomy" id="3388067"/>
    <lineage>
        <taxon>Bacteria</taxon>
        <taxon>Bacillati</taxon>
        <taxon>Bacillota</taxon>
        <taxon>Bacilli</taxon>
        <taxon>Bacillales</taxon>
        <taxon>Paenibacillaceae</taxon>
        <taxon>Paenibacillus</taxon>
    </lineage>
</organism>
<keyword evidence="10" id="KW-1185">Reference proteome</keyword>
<feature type="domain" description="Pseudouridine synthase II N-terminal" evidence="6">
    <location>
        <begin position="25"/>
        <end position="179"/>
    </location>
</feature>
<dbReference type="GO" id="GO:0160148">
    <property type="term" value="F:tRNA pseudouridine(55) synthase activity"/>
    <property type="evidence" value="ECO:0007669"/>
    <property type="project" value="UniProtKB-EC"/>
</dbReference>
<dbReference type="HAMAP" id="MF_01080">
    <property type="entry name" value="TruB_bact"/>
    <property type="match status" value="1"/>
</dbReference>
<evidence type="ECO:0000313" key="10">
    <source>
        <dbReference type="Proteomes" id="UP001527882"/>
    </source>
</evidence>
<dbReference type="Proteomes" id="UP001527882">
    <property type="component" value="Unassembled WGS sequence"/>
</dbReference>
<dbReference type="InterPro" id="IPR014780">
    <property type="entry name" value="tRNA_psdUridine_synth_TruB"/>
</dbReference>
<feature type="domain" description="tRNA pseudouridylate synthase B C-terminal" evidence="8">
    <location>
        <begin position="180"/>
        <end position="238"/>
    </location>
</feature>
<dbReference type="CDD" id="cd21152">
    <property type="entry name" value="PUA_TruB_bacterial"/>
    <property type="match status" value="1"/>
</dbReference>
<dbReference type="InterPro" id="IPR020103">
    <property type="entry name" value="PsdUridine_synth_cat_dom_sf"/>
</dbReference>
<dbReference type="Pfam" id="PF01509">
    <property type="entry name" value="TruB_N"/>
    <property type="match status" value="1"/>
</dbReference>
<dbReference type="PANTHER" id="PTHR13767:SF2">
    <property type="entry name" value="PSEUDOURIDYLATE SYNTHASE TRUB1"/>
    <property type="match status" value="1"/>
</dbReference>
<dbReference type="InterPro" id="IPR002501">
    <property type="entry name" value="PsdUridine_synth_N"/>
</dbReference>
<dbReference type="InterPro" id="IPR032819">
    <property type="entry name" value="TruB_C"/>
</dbReference>
<evidence type="ECO:0000259" key="8">
    <source>
        <dbReference type="Pfam" id="PF16198"/>
    </source>
</evidence>
<feature type="active site" description="Nucleophile" evidence="5">
    <location>
        <position position="40"/>
    </location>
</feature>
<proteinExistence type="inferred from homology"/>
<dbReference type="CDD" id="cd02573">
    <property type="entry name" value="PseudoU_synth_EcTruB"/>
    <property type="match status" value="1"/>
</dbReference>
<comment type="catalytic activity">
    <reaction evidence="1 5">
        <text>uridine(55) in tRNA = pseudouridine(55) in tRNA</text>
        <dbReference type="Rhea" id="RHEA:42532"/>
        <dbReference type="Rhea" id="RHEA-COMP:10101"/>
        <dbReference type="Rhea" id="RHEA-COMP:10102"/>
        <dbReference type="ChEBI" id="CHEBI:65314"/>
        <dbReference type="ChEBI" id="CHEBI:65315"/>
        <dbReference type="EC" id="5.4.99.25"/>
    </reaction>
</comment>
<accession>A0ABT4Q620</accession>
<dbReference type="InterPro" id="IPR015240">
    <property type="entry name" value="tRNA_sdUridine_synth_fam1_C"/>
</dbReference>
<dbReference type="RefSeq" id="WP_269880738.1">
    <property type="nucleotide sequence ID" value="NZ_JAQAGZ010000004.1"/>
</dbReference>
<comment type="caution">
    <text evidence="9">The sequence shown here is derived from an EMBL/GenBank/DDBJ whole genome shotgun (WGS) entry which is preliminary data.</text>
</comment>
<keyword evidence="3 5" id="KW-0819">tRNA processing</keyword>
<protein>
    <recommendedName>
        <fullName evidence="5">tRNA pseudouridine synthase B</fullName>
        <ecNumber evidence="5">5.4.99.25</ecNumber>
    </recommendedName>
    <alternativeName>
        <fullName evidence="5">tRNA pseudouridine(55) synthase</fullName>
        <shortName evidence="5">Psi55 synthase</shortName>
    </alternativeName>
    <alternativeName>
        <fullName evidence="5">tRNA pseudouridylate synthase</fullName>
    </alternativeName>
    <alternativeName>
        <fullName evidence="5">tRNA-uridine isomerase</fullName>
    </alternativeName>
</protein>
<dbReference type="Pfam" id="PF16198">
    <property type="entry name" value="TruB_C_2"/>
    <property type="match status" value="1"/>
</dbReference>